<reference evidence="4 5" key="1">
    <citation type="submission" date="2019-09" db="EMBL/GenBank/DDBJ databases">
        <title>H2 Metabolism Revealed by Metagenomic Analysis in Subglacial Sediment of East Antarctica.</title>
        <authorList>
            <person name="Yang Z."/>
            <person name="Zhang Y."/>
            <person name="Lv Y."/>
            <person name="Yan W."/>
            <person name="Xiao X."/>
            <person name="Sun B."/>
            <person name="Ma H."/>
        </authorList>
    </citation>
    <scope>NUCLEOTIDE SEQUENCE [LARGE SCALE GENOMIC DNA]</scope>
    <source>
        <strain evidence="4">Bin2_2</strain>
    </source>
</reference>
<dbReference type="Gene3D" id="1.10.10.370">
    <property type="entry name" value="DsrC-like protein, C-terminal domain"/>
    <property type="match status" value="1"/>
</dbReference>
<dbReference type="GO" id="GO:0097163">
    <property type="term" value="F:sulfur carrier activity"/>
    <property type="evidence" value="ECO:0007669"/>
    <property type="project" value="TreeGrafter"/>
</dbReference>
<comment type="subcellular location">
    <subcellularLocation>
        <location evidence="1">Cytoplasm</location>
    </subcellularLocation>
</comment>
<dbReference type="GO" id="GO:0002143">
    <property type="term" value="P:tRNA wobble position uridine thiolation"/>
    <property type="evidence" value="ECO:0007669"/>
    <property type="project" value="TreeGrafter"/>
</dbReference>
<protein>
    <submittedName>
        <fullName evidence="4">TusE/DsrC/DsvC family sulfur relay protein</fullName>
    </submittedName>
</protein>
<dbReference type="InterPro" id="IPR007453">
    <property type="entry name" value="DsrC/TusE"/>
</dbReference>
<comment type="caution">
    <text evidence="4">The sequence shown here is derived from an EMBL/GenBank/DDBJ whole genome shotgun (WGS) entry which is preliminary data.</text>
</comment>
<evidence type="ECO:0000256" key="2">
    <source>
        <dbReference type="ARBA" id="ARBA00005718"/>
    </source>
</evidence>
<dbReference type="PANTHER" id="PTHR37010">
    <property type="entry name" value="SULFURTRANSFERASE TUSE"/>
    <property type="match status" value="1"/>
</dbReference>
<evidence type="ECO:0000313" key="4">
    <source>
        <dbReference type="EMBL" id="NDP47026.1"/>
    </source>
</evidence>
<dbReference type="Proteomes" id="UP000483432">
    <property type="component" value="Unassembled WGS sequence"/>
</dbReference>
<evidence type="ECO:0000256" key="3">
    <source>
        <dbReference type="ARBA" id="ARBA00022490"/>
    </source>
</evidence>
<dbReference type="PANTHER" id="PTHR37010:SF1">
    <property type="entry name" value="SULFURTRANSFERASE TUSE"/>
    <property type="match status" value="1"/>
</dbReference>
<proteinExistence type="inferred from homology"/>
<name>A0A7C9P2F7_9PROT</name>
<sequence length="108" mass="12273">MNPTAEEDLSFLFDKDDFFIDPTQWDIELAQRIAHAEDMGEMDALQLELLLTLRDEFQKFGAVTALSHICHLNGLDADCLHQLFRSPRQAWRIAGLPNPGEEAKAYLA</sequence>
<dbReference type="InterPro" id="IPR025526">
    <property type="entry name" value="DsrC-like_dom_sf"/>
</dbReference>
<dbReference type="EMBL" id="JAAFGW010000009">
    <property type="protein sequence ID" value="NDP47026.1"/>
    <property type="molecule type" value="Genomic_DNA"/>
</dbReference>
<gene>
    <name evidence="4" type="ORF">GZ085_01290</name>
</gene>
<keyword evidence="3" id="KW-0963">Cytoplasm</keyword>
<evidence type="ECO:0000313" key="5">
    <source>
        <dbReference type="Proteomes" id="UP000483432"/>
    </source>
</evidence>
<dbReference type="SUPFAM" id="SSF69721">
    <property type="entry name" value="DsrC, the gamma subunit of dissimilatory sulfite reductase"/>
    <property type="match status" value="1"/>
</dbReference>
<organism evidence="4 5">
    <name type="scientific">Sulfuriferula multivorans</name>
    <dbReference type="NCBI Taxonomy" id="1559896"/>
    <lineage>
        <taxon>Bacteria</taxon>
        <taxon>Pseudomonadati</taxon>
        <taxon>Pseudomonadota</taxon>
        <taxon>Betaproteobacteria</taxon>
        <taxon>Nitrosomonadales</taxon>
        <taxon>Sulfuricellaceae</taxon>
        <taxon>Sulfuriferula</taxon>
    </lineage>
</organism>
<accession>A0A7C9P2F7</accession>
<dbReference type="InterPro" id="IPR042072">
    <property type="entry name" value="DsrC-like_C"/>
</dbReference>
<comment type="similarity">
    <text evidence="2">Belongs to the DsrC/TusE family.</text>
</comment>
<dbReference type="Pfam" id="PF04358">
    <property type="entry name" value="DsrC"/>
    <property type="match status" value="1"/>
</dbReference>
<dbReference type="AlphaFoldDB" id="A0A7C9P2F7"/>
<dbReference type="GO" id="GO:0005737">
    <property type="term" value="C:cytoplasm"/>
    <property type="evidence" value="ECO:0007669"/>
    <property type="project" value="UniProtKB-SubCell"/>
</dbReference>
<evidence type="ECO:0000256" key="1">
    <source>
        <dbReference type="ARBA" id="ARBA00004496"/>
    </source>
</evidence>